<feature type="region of interest" description="Disordered" evidence="1">
    <location>
        <begin position="288"/>
        <end position="357"/>
    </location>
</feature>
<sequence>MYIHPSQPTVASSSRSPPADENPISSESSSTSRLSVINEDPPQYRKCSVPDLSSSLNIAKSRKPHDPRKSKSAYWSKTTTVLPPSPPRRHSMGNLPRSKSESLLPASRTASRKNSQERTFVPQELPGTTTSDYARFLVNKVSIKHALQSEEDLGNFLMDFNRWKEETNRVLGGDGYLTVDVSGVSCGVCEAAVLRERSRAFARWAFRKVKDVFRSPKEEHSPSRGKCVTFTSHNERYLRRASYIRLTSPNSPISTDSLAPAIMVIRNVSPALEGIQVDIRVPTDQTTTTIRSAPPTAASNYSSSQTSLSYRHTNPVRPSSRLSERPISMFGDTPTRFVTPGADSLRSPSPTNPRSSFSDHEFRLLRRKECSRIAHCFRLLESMLPEERRLKIIGLEFHGGLGGRLRKEWELKRRGWWIGGRAGRMG</sequence>
<feature type="compositionally biased region" description="Polar residues" evidence="1">
    <location>
        <begin position="73"/>
        <end position="82"/>
    </location>
</feature>
<feature type="compositionally biased region" description="Low complexity" evidence="1">
    <location>
        <begin position="299"/>
        <end position="309"/>
    </location>
</feature>
<organism evidence="2 3">
    <name type="scientific">Hymenoscyphus fraxineus</name>
    <dbReference type="NCBI Taxonomy" id="746836"/>
    <lineage>
        <taxon>Eukaryota</taxon>
        <taxon>Fungi</taxon>
        <taxon>Dikarya</taxon>
        <taxon>Ascomycota</taxon>
        <taxon>Pezizomycotina</taxon>
        <taxon>Leotiomycetes</taxon>
        <taxon>Helotiales</taxon>
        <taxon>Helotiaceae</taxon>
        <taxon>Hymenoscyphus</taxon>
    </lineage>
</organism>
<reference evidence="2" key="1">
    <citation type="submission" date="2021-07" db="EMBL/GenBank/DDBJ databases">
        <authorList>
            <person name="Durling M."/>
        </authorList>
    </citation>
    <scope>NUCLEOTIDE SEQUENCE</scope>
</reference>
<accession>A0A9N9PVK5</accession>
<dbReference type="EMBL" id="CAJVRL010000110">
    <property type="protein sequence ID" value="CAG8961461.1"/>
    <property type="molecule type" value="Genomic_DNA"/>
</dbReference>
<name>A0A9N9PVK5_9HELO</name>
<feature type="compositionally biased region" description="Polar residues" evidence="1">
    <location>
        <begin position="346"/>
        <end position="356"/>
    </location>
</feature>
<proteinExistence type="predicted"/>
<feature type="compositionally biased region" description="Basic residues" evidence="1">
    <location>
        <begin position="60"/>
        <end position="71"/>
    </location>
</feature>
<gene>
    <name evidence="2" type="ORF">HYFRA_00013913</name>
</gene>
<evidence type="ECO:0000313" key="3">
    <source>
        <dbReference type="Proteomes" id="UP000696280"/>
    </source>
</evidence>
<protein>
    <submittedName>
        <fullName evidence="2">Uncharacterized protein</fullName>
    </submittedName>
</protein>
<feature type="compositionally biased region" description="Polar residues" evidence="1">
    <location>
        <begin position="1"/>
        <end position="16"/>
    </location>
</feature>
<evidence type="ECO:0000313" key="2">
    <source>
        <dbReference type="EMBL" id="CAG8961461.1"/>
    </source>
</evidence>
<keyword evidence="3" id="KW-1185">Reference proteome</keyword>
<dbReference type="AlphaFoldDB" id="A0A9N9PVK5"/>
<feature type="compositionally biased region" description="Polar residues" evidence="1">
    <location>
        <begin position="310"/>
        <end position="321"/>
    </location>
</feature>
<evidence type="ECO:0000256" key="1">
    <source>
        <dbReference type="SAM" id="MobiDB-lite"/>
    </source>
</evidence>
<feature type="region of interest" description="Disordered" evidence="1">
    <location>
        <begin position="1"/>
        <end position="126"/>
    </location>
</feature>
<dbReference type="Proteomes" id="UP000696280">
    <property type="component" value="Unassembled WGS sequence"/>
</dbReference>
<feature type="compositionally biased region" description="Low complexity" evidence="1">
    <location>
        <begin position="25"/>
        <end position="35"/>
    </location>
</feature>
<comment type="caution">
    <text evidence="2">The sequence shown here is derived from an EMBL/GenBank/DDBJ whole genome shotgun (WGS) entry which is preliminary data.</text>
</comment>